<proteinExistence type="predicted"/>
<evidence type="ECO:0000256" key="1">
    <source>
        <dbReference type="SAM" id="SignalP"/>
    </source>
</evidence>
<name>A0ABM8IC14_9BACE</name>
<keyword evidence="3" id="KW-1185">Reference proteome</keyword>
<dbReference type="Proteomes" id="UP001496674">
    <property type="component" value="Chromosome"/>
</dbReference>
<evidence type="ECO:0008006" key="4">
    <source>
        <dbReference type="Google" id="ProtNLM"/>
    </source>
</evidence>
<feature type="chain" id="PRO_5046963617" description="Outer membrane protein beta-barrel domain-containing protein" evidence="1">
    <location>
        <begin position="21"/>
        <end position="163"/>
    </location>
</feature>
<dbReference type="EMBL" id="AP028055">
    <property type="protein sequence ID" value="BEG99523.1"/>
    <property type="molecule type" value="Genomic_DNA"/>
</dbReference>
<organism evidence="2 3">
    <name type="scientific">Bacteroides sedimenti</name>
    <dbReference type="NCBI Taxonomy" id="2136147"/>
    <lineage>
        <taxon>Bacteria</taxon>
        <taxon>Pseudomonadati</taxon>
        <taxon>Bacteroidota</taxon>
        <taxon>Bacteroidia</taxon>
        <taxon>Bacteroidales</taxon>
        <taxon>Bacteroidaceae</taxon>
        <taxon>Bacteroides</taxon>
    </lineage>
</organism>
<dbReference type="SUPFAM" id="SSF103515">
    <property type="entry name" value="Autotransporter"/>
    <property type="match status" value="1"/>
</dbReference>
<accession>A0ABM8IC14</accession>
<reference evidence="2 3" key="1">
    <citation type="submission" date="2023-04" db="EMBL/GenBank/DDBJ databases">
        <title>Draft genome sequence of acteroides sedimenti strain YN3PY1.</title>
        <authorList>
            <person name="Yoshida N."/>
        </authorList>
    </citation>
    <scope>NUCLEOTIDE SEQUENCE [LARGE SCALE GENOMIC DNA]</scope>
    <source>
        <strain evidence="2 3">YN3PY1</strain>
    </source>
</reference>
<evidence type="ECO:0000313" key="3">
    <source>
        <dbReference type="Proteomes" id="UP001496674"/>
    </source>
</evidence>
<dbReference type="RefSeq" id="WP_353330131.1">
    <property type="nucleotide sequence ID" value="NZ_AP028055.1"/>
</dbReference>
<protein>
    <recommendedName>
        <fullName evidence="4">Outer membrane protein beta-barrel domain-containing protein</fullName>
    </recommendedName>
</protein>
<feature type="signal peptide" evidence="1">
    <location>
        <begin position="1"/>
        <end position="20"/>
    </location>
</feature>
<sequence length="163" mass="18273">MKKLLLIGIIFLLSSLTAKAQFEQNKWLLTPSITGIGMSYSGQDKFSFGFEAEGGVFLMDNFAVLLNAGSDYKGEGDKRTSLGSGVRYYFEQTGIYIGSKFKYDKYDFRDTGNKNDVTLGAEIGYAFFINRTVTIEPAIYYNQSLTDQDYSKVGVKIGFGFYF</sequence>
<gene>
    <name evidence="2" type="ORF">BSYN_17880</name>
</gene>
<keyword evidence="1" id="KW-0732">Signal</keyword>
<dbReference type="InterPro" id="IPR036709">
    <property type="entry name" value="Autotransporte_beta_dom_sf"/>
</dbReference>
<evidence type="ECO:0000313" key="2">
    <source>
        <dbReference type="EMBL" id="BEG99523.1"/>
    </source>
</evidence>